<name>F5LB94_CALTT</name>
<protein>
    <submittedName>
        <fullName evidence="2">Uncharacterized protein</fullName>
    </submittedName>
</protein>
<evidence type="ECO:0000313" key="5">
    <source>
        <dbReference type="Proteomes" id="UP000825179"/>
    </source>
</evidence>
<feature type="transmembrane region" description="Helical" evidence="1">
    <location>
        <begin position="32"/>
        <end position="54"/>
    </location>
</feature>
<reference evidence="3" key="3">
    <citation type="submission" date="2021-08" db="EMBL/GenBank/DDBJ databases">
        <authorList>
            <person name="de Jong S."/>
            <person name="van den Broek M."/>
            <person name="Merkel A."/>
            <person name="de la Torre Cortes P."/>
            <person name="Kalamorz F."/>
            <person name="Cook G."/>
            <person name="van Loosdrecht M."/>
            <person name="McMillan D."/>
        </authorList>
    </citation>
    <scope>NUCLEOTIDE SEQUENCE</scope>
    <source>
        <strain evidence="3">TA2.A1</strain>
    </source>
</reference>
<dbReference type="KEGG" id="cthu:HUR95_03770"/>
<reference evidence="2 4" key="1">
    <citation type="journal article" date="2011" name="J. Bacteriol.">
        <title>Draft genome sequence of the thermoalkaliphilic Caldalkalibacillus thermarum strain TA2.A1.</title>
        <authorList>
            <person name="Kalamorz F."/>
            <person name="Keis S."/>
            <person name="McMillan D.G."/>
            <person name="Olsson K."/>
            <person name="Stanton J.A."/>
            <person name="Stockwell P."/>
            <person name="Black M.A."/>
            <person name="Klingeman D.M."/>
            <person name="Land M.L."/>
            <person name="Han C.S."/>
            <person name="Martin S.L."/>
            <person name="Becher S.A."/>
            <person name="Peddie C.J."/>
            <person name="Morgan H.W."/>
            <person name="Matthies D."/>
            <person name="Preiss L."/>
            <person name="Meier T."/>
            <person name="Brown S.D."/>
            <person name="Cook G.M."/>
        </authorList>
    </citation>
    <scope>NUCLEOTIDE SEQUENCE [LARGE SCALE GENOMIC DNA]</scope>
    <source>
        <strain evidence="2 4">TA2.A1</strain>
    </source>
</reference>
<reference evidence="3 5" key="2">
    <citation type="journal article" date="2020" name="Extremophiles">
        <title>Genomic analysis of Caldalkalibacillus thermarum TA2.A1 reveals aerobic alkaliphilic metabolism and evolutionary hallmarks linking alkaliphilic bacteria and plant life.</title>
        <authorList>
            <person name="de Jong S.I."/>
            <person name="van den Broek M.A."/>
            <person name="Merkel A.Y."/>
            <person name="de la Torre Cortes P."/>
            <person name="Kalamorz F."/>
            <person name="Cook G.M."/>
            <person name="van Loosdrecht M.C.M."/>
            <person name="McMillan D.G.G."/>
        </authorList>
    </citation>
    <scope>NUCLEOTIDE SEQUENCE [LARGE SCALE GENOMIC DNA]</scope>
    <source>
        <strain evidence="3 5">TA2.A1</strain>
    </source>
</reference>
<dbReference type="EMBL" id="CP082237">
    <property type="protein sequence ID" value="QZT34506.1"/>
    <property type="molecule type" value="Genomic_DNA"/>
</dbReference>
<keyword evidence="1" id="KW-0472">Membrane</keyword>
<evidence type="ECO:0000256" key="1">
    <source>
        <dbReference type="SAM" id="Phobius"/>
    </source>
</evidence>
<proteinExistence type="predicted"/>
<organism evidence="2 4">
    <name type="scientific">Caldalkalibacillus thermarum (strain TA2.A1)</name>
    <dbReference type="NCBI Taxonomy" id="986075"/>
    <lineage>
        <taxon>Bacteria</taxon>
        <taxon>Bacillati</taxon>
        <taxon>Bacillota</taxon>
        <taxon>Bacilli</taxon>
        <taxon>Bacillales</taxon>
        <taxon>Bacillaceae</taxon>
        <taxon>Caldalkalibacillus</taxon>
    </lineage>
</organism>
<dbReference type="Proteomes" id="UP000010716">
    <property type="component" value="Unassembled WGS sequence"/>
</dbReference>
<dbReference type="OrthoDB" id="2877548at2"/>
<dbReference type="Proteomes" id="UP000825179">
    <property type="component" value="Chromosome"/>
</dbReference>
<dbReference type="RefSeq" id="WP_007506619.1">
    <property type="nucleotide sequence ID" value="NZ_AFCE01000227.1"/>
</dbReference>
<keyword evidence="5" id="KW-1185">Reference proteome</keyword>
<feature type="transmembrane region" description="Helical" evidence="1">
    <location>
        <begin position="61"/>
        <end position="82"/>
    </location>
</feature>
<accession>F5LB94</accession>
<feature type="transmembrane region" description="Helical" evidence="1">
    <location>
        <begin position="7"/>
        <end position="26"/>
    </location>
</feature>
<keyword evidence="1" id="KW-0812">Transmembrane</keyword>
<sequence>MKSTKTIQILAVLCIGLYFLLFFSPFNKMSDYLTFGLSIFFTLSVFLIGLYLIIKKKAVPFSVLIIGVSFAMLFFTIFIYLLPEAGDPPLIKLF</sequence>
<evidence type="ECO:0000313" key="4">
    <source>
        <dbReference type="Proteomes" id="UP000010716"/>
    </source>
</evidence>
<dbReference type="EMBL" id="AFCE01000227">
    <property type="protein sequence ID" value="EGL81389.1"/>
    <property type="molecule type" value="Genomic_DNA"/>
</dbReference>
<keyword evidence="1" id="KW-1133">Transmembrane helix</keyword>
<evidence type="ECO:0000313" key="3">
    <source>
        <dbReference type="EMBL" id="QZT34506.1"/>
    </source>
</evidence>
<gene>
    <name evidence="2" type="ORF">CathTA2_0082</name>
    <name evidence="3" type="ORF">HUR95_03770</name>
</gene>
<evidence type="ECO:0000313" key="2">
    <source>
        <dbReference type="EMBL" id="EGL81389.1"/>
    </source>
</evidence>
<dbReference type="AlphaFoldDB" id="F5LB94"/>